<keyword evidence="1" id="KW-0732">Signal</keyword>
<dbReference type="PANTHER" id="PTHR37315">
    <property type="entry name" value="UPF0311 PROTEIN BLR7842"/>
    <property type="match status" value="1"/>
</dbReference>
<feature type="chain" id="PRO_5042816656" evidence="1">
    <location>
        <begin position="21"/>
        <end position="180"/>
    </location>
</feature>
<name>A0AAN7BFV0_9PEZI</name>
<evidence type="ECO:0000313" key="2">
    <source>
        <dbReference type="EMBL" id="KAK4222728.1"/>
    </source>
</evidence>
<dbReference type="Gene3D" id="2.40.160.20">
    <property type="match status" value="1"/>
</dbReference>
<keyword evidence="3" id="KW-1185">Reference proteome</keyword>
<dbReference type="Proteomes" id="UP001301958">
    <property type="component" value="Unassembled WGS sequence"/>
</dbReference>
<dbReference type="AlphaFoldDB" id="A0AAN7BFV0"/>
<protein>
    <submittedName>
        <fullName evidence="2">Uncharacterized protein</fullName>
    </submittedName>
</protein>
<dbReference type="InterPro" id="IPR020915">
    <property type="entry name" value="UPF0311"/>
</dbReference>
<feature type="signal peptide" evidence="1">
    <location>
        <begin position="1"/>
        <end position="20"/>
    </location>
</feature>
<dbReference type="EMBL" id="MU865457">
    <property type="protein sequence ID" value="KAK4222728.1"/>
    <property type="molecule type" value="Genomic_DNA"/>
</dbReference>
<proteinExistence type="predicted"/>
<gene>
    <name evidence="2" type="ORF">QBC38DRAFT_518589</name>
</gene>
<accession>A0AAN7BFV0</accession>
<evidence type="ECO:0000256" key="1">
    <source>
        <dbReference type="SAM" id="SignalP"/>
    </source>
</evidence>
<reference evidence="2" key="2">
    <citation type="submission" date="2023-05" db="EMBL/GenBank/DDBJ databases">
        <authorList>
            <consortium name="Lawrence Berkeley National Laboratory"/>
            <person name="Steindorff A."/>
            <person name="Hensen N."/>
            <person name="Bonometti L."/>
            <person name="Westerberg I."/>
            <person name="Brannstrom I.O."/>
            <person name="Guillou S."/>
            <person name="Cros-Aarteil S."/>
            <person name="Calhoun S."/>
            <person name="Haridas S."/>
            <person name="Kuo A."/>
            <person name="Mondo S."/>
            <person name="Pangilinan J."/>
            <person name="Riley R."/>
            <person name="Labutti K."/>
            <person name="Andreopoulos B."/>
            <person name="Lipzen A."/>
            <person name="Chen C."/>
            <person name="Yanf M."/>
            <person name="Daum C."/>
            <person name="Ng V."/>
            <person name="Clum A."/>
            <person name="Ohm R."/>
            <person name="Martin F."/>
            <person name="Silar P."/>
            <person name="Natvig D."/>
            <person name="Lalanne C."/>
            <person name="Gautier V."/>
            <person name="Ament-Velasquez S.L."/>
            <person name="Kruys A."/>
            <person name="Hutchinson M.I."/>
            <person name="Powell A.J."/>
            <person name="Barry K."/>
            <person name="Miller A.N."/>
            <person name="Grigoriev I.V."/>
            <person name="Debuchy R."/>
            <person name="Gladieux P."/>
            <person name="Thoren M.H."/>
            <person name="Johannesson H."/>
        </authorList>
    </citation>
    <scope>NUCLEOTIDE SEQUENCE</scope>
    <source>
        <strain evidence="2">CBS 990.96</strain>
    </source>
</reference>
<organism evidence="2 3">
    <name type="scientific">Podospora fimiseda</name>
    <dbReference type="NCBI Taxonomy" id="252190"/>
    <lineage>
        <taxon>Eukaryota</taxon>
        <taxon>Fungi</taxon>
        <taxon>Dikarya</taxon>
        <taxon>Ascomycota</taxon>
        <taxon>Pezizomycotina</taxon>
        <taxon>Sordariomycetes</taxon>
        <taxon>Sordariomycetidae</taxon>
        <taxon>Sordariales</taxon>
        <taxon>Podosporaceae</taxon>
        <taxon>Podospora</taxon>
    </lineage>
</organism>
<comment type="caution">
    <text evidence="2">The sequence shown here is derived from an EMBL/GenBank/DDBJ whole genome shotgun (WGS) entry which is preliminary data.</text>
</comment>
<dbReference type="Pfam" id="PF11578">
    <property type="entry name" value="DUF3237"/>
    <property type="match status" value="1"/>
</dbReference>
<evidence type="ECO:0000313" key="3">
    <source>
        <dbReference type="Proteomes" id="UP001301958"/>
    </source>
</evidence>
<dbReference type="PANTHER" id="PTHR37315:SF1">
    <property type="entry name" value="UPF0311 PROTEIN BLR7842"/>
    <property type="match status" value="1"/>
</dbReference>
<sequence>MKLFLTITTLLLTALPAIEATTPIAPTLSYIGTANITLSPPIPIGPGPRGNRNFFPITDGSFTGPLFTASIPHYGGDWSLGDPIAGTFYVDARYQLLTDDGANIYVEANGPQQPEEGVVHTRVKFETGDARYYWVNNFVGVGIVTPGEGNEYIVVEMWAVSTQGETHGKRKGKGKGKGRK</sequence>
<reference evidence="2" key="1">
    <citation type="journal article" date="2023" name="Mol. Phylogenet. Evol.">
        <title>Genome-scale phylogeny and comparative genomics of the fungal order Sordariales.</title>
        <authorList>
            <person name="Hensen N."/>
            <person name="Bonometti L."/>
            <person name="Westerberg I."/>
            <person name="Brannstrom I.O."/>
            <person name="Guillou S."/>
            <person name="Cros-Aarteil S."/>
            <person name="Calhoun S."/>
            <person name="Haridas S."/>
            <person name="Kuo A."/>
            <person name="Mondo S."/>
            <person name="Pangilinan J."/>
            <person name="Riley R."/>
            <person name="LaButti K."/>
            <person name="Andreopoulos B."/>
            <person name="Lipzen A."/>
            <person name="Chen C."/>
            <person name="Yan M."/>
            <person name="Daum C."/>
            <person name="Ng V."/>
            <person name="Clum A."/>
            <person name="Steindorff A."/>
            <person name="Ohm R.A."/>
            <person name="Martin F."/>
            <person name="Silar P."/>
            <person name="Natvig D.O."/>
            <person name="Lalanne C."/>
            <person name="Gautier V."/>
            <person name="Ament-Velasquez S.L."/>
            <person name="Kruys A."/>
            <person name="Hutchinson M.I."/>
            <person name="Powell A.J."/>
            <person name="Barry K."/>
            <person name="Miller A.N."/>
            <person name="Grigoriev I.V."/>
            <person name="Debuchy R."/>
            <person name="Gladieux P."/>
            <person name="Hiltunen Thoren M."/>
            <person name="Johannesson H."/>
        </authorList>
    </citation>
    <scope>NUCLEOTIDE SEQUENCE</scope>
    <source>
        <strain evidence="2">CBS 990.96</strain>
    </source>
</reference>